<gene>
    <name evidence="16" type="primary">HSE1</name>
    <name evidence="16" type="ORF">H4219_001831</name>
</gene>
<dbReference type="OrthoDB" id="10255964at2759"/>
<sequence>MFRSSSAAEELVKKATDEKLTTENWELIINISDRITSAEEASEFFKAINKRMMHRNANVLLYTLSLVESLVKNRGQYANPEVASRAFTTTLVRVLNDKNTHSEVKKRILGNIQQWAFDFRQDSNLSLMEETYLKLRSEGMRFPSPQKPEKIPRSERDLEKEEEELQLALALSLSDYQSKSNQKSNHIRQEIKRQSENSQSGASSSAERKATLSQKKLKVKALYDFKATESGELGFYKDDVITVLDQKFRDWWKGELRGHTGIFPANFVQLVDGSKASTAKRTDIESQVFSEAENIEILLRKLSRIDPRRENLSENEEIQSLYSSTLSLRPKIVSLIEEYARKKEKLEEINRQISFANQTYDGLMNPSFNPGQQPPPPHLYGSDPYINQQQQPPPQTYQPHPPAQQPPYPQQHQYMPQGQAYQPYSSAPHIPQQPPPQQQPPLHPAQPQYSNQAPPTQASTSVYQTQPVHPHGSQQQAYPASNAPTYLSPY</sequence>
<feature type="region of interest" description="Disordered" evidence="13">
    <location>
        <begin position="360"/>
        <end position="490"/>
    </location>
</feature>
<keyword evidence="17" id="KW-1185">Reference proteome</keyword>
<evidence type="ECO:0000256" key="5">
    <source>
        <dbReference type="ARBA" id="ARBA00018978"/>
    </source>
</evidence>
<comment type="subcellular location">
    <subcellularLocation>
        <location evidence="2">Endosome membrane</location>
        <topology evidence="2">Peripheral membrane protein</topology>
        <orientation evidence="2">Cytoplasmic side</orientation>
    </subcellularLocation>
</comment>
<evidence type="ECO:0000256" key="10">
    <source>
        <dbReference type="ARBA" id="ARBA00023136"/>
    </source>
</evidence>
<dbReference type="CDD" id="cd16978">
    <property type="entry name" value="VHS_HSE1"/>
    <property type="match status" value="1"/>
</dbReference>
<dbReference type="SUPFAM" id="SSF50044">
    <property type="entry name" value="SH3-domain"/>
    <property type="match status" value="1"/>
</dbReference>
<reference evidence="16" key="1">
    <citation type="submission" date="2022-07" db="EMBL/GenBank/DDBJ databases">
        <title>Phylogenomic reconstructions and comparative analyses of Kickxellomycotina fungi.</title>
        <authorList>
            <person name="Reynolds N.K."/>
            <person name="Stajich J.E."/>
            <person name="Barry K."/>
            <person name="Grigoriev I.V."/>
            <person name="Crous P."/>
            <person name="Smith M.E."/>
        </authorList>
    </citation>
    <scope>NUCLEOTIDE SEQUENCE</scope>
    <source>
        <strain evidence="16">NBRC 100468</strain>
    </source>
</reference>
<dbReference type="SMART" id="SM00288">
    <property type="entry name" value="VHS"/>
    <property type="match status" value="1"/>
</dbReference>
<dbReference type="InterPro" id="IPR003903">
    <property type="entry name" value="UIM_dom"/>
</dbReference>
<dbReference type="Proteomes" id="UP001150538">
    <property type="component" value="Unassembled WGS sequence"/>
</dbReference>
<dbReference type="InterPro" id="IPR002014">
    <property type="entry name" value="VHS_dom"/>
</dbReference>
<evidence type="ECO:0000256" key="7">
    <source>
        <dbReference type="ARBA" id="ARBA00022448"/>
    </source>
</evidence>
<dbReference type="FunFam" id="2.30.30.40:FF:000072">
    <property type="entry name" value="Unconventional Myosin IB"/>
    <property type="match status" value="1"/>
</dbReference>
<dbReference type="PROSITE" id="PS50179">
    <property type="entry name" value="VHS"/>
    <property type="match status" value="1"/>
</dbReference>
<dbReference type="Pfam" id="PF00790">
    <property type="entry name" value="VHS"/>
    <property type="match status" value="1"/>
</dbReference>
<evidence type="ECO:0000256" key="1">
    <source>
        <dbReference type="ARBA" id="ARBA00002654"/>
    </source>
</evidence>
<dbReference type="Gene3D" id="1.20.5.1940">
    <property type="match status" value="1"/>
</dbReference>
<dbReference type="PANTHER" id="PTHR45929:SF3">
    <property type="entry name" value="JAK PATHWAY SIGNAL TRANSDUCTION ADAPTOR MOLECULE"/>
    <property type="match status" value="1"/>
</dbReference>
<dbReference type="Gene3D" id="2.30.30.40">
    <property type="entry name" value="SH3 Domains"/>
    <property type="match status" value="1"/>
</dbReference>
<dbReference type="InterPro" id="IPR050670">
    <property type="entry name" value="STAM"/>
</dbReference>
<feature type="compositionally biased region" description="Pro residues" evidence="13">
    <location>
        <begin position="391"/>
        <end position="409"/>
    </location>
</feature>
<keyword evidence="10" id="KW-0472">Membrane</keyword>
<evidence type="ECO:0000313" key="17">
    <source>
        <dbReference type="Proteomes" id="UP001150538"/>
    </source>
</evidence>
<feature type="region of interest" description="Disordered" evidence="13">
    <location>
        <begin position="176"/>
        <end position="209"/>
    </location>
</feature>
<dbReference type="Pfam" id="PF03127">
    <property type="entry name" value="GAT"/>
    <property type="match status" value="1"/>
</dbReference>
<comment type="caution">
    <text evidence="16">The sequence shown here is derived from an EMBL/GenBank/DDBJ whole genome shotgun (WGS) entry which is preliminary data.</text>
</comment>
<feature type="region of interest" description="Disordered" evidence="13">
    <location>
        <begin position="139"/>
        <end position="158"/>
    </location>
</feature>
<evidence type="ECO:0000256" key="4">
    <source>
        <dbReference type="ARBA" id="ARBA00017923"/>
    </source>
</evidence>
<dbReference type="Pfam" id="PF00018">
    <property type="entry name" value="SH3_1"/>
    <property type="match status" value="1"/>
</dbReference>
<accession>A0A9W8A3Z7</accession>
<feature type="compositionally biased region" description="Polar residues" evidence="13">
    <location>
        <begin position="449"/>
        <end position="490"/>
    </location>
</feature>
<keyword evidence="8" id="KW-0967">Endosome</keyword>
<keyword evidence="7" id="KW-0813">Transport</keyword>
<protein>
    <recommendedName>
        <fullName evidence="4">Class E vacuolar protein-sorting machinery protein HSE1</fullName>
    </recommendedName>
    <alternativeName>
        <fullName evidence="5">Class E vacuolar protein-sorting machinery protein hse1</fullName>
    </alternativeName>
</protein>
<keyword evidence="6 11" id="KW-0728">SH3 domain</keyword>
<dbReference type="EMBL" id="JANBPU010000023">
    <property type="protein sequence ID" value="KAJ1919690.1"/>
    <property type="molecule type" value="Genomic_DNA"/>
</dbReference>
<dbReference type="GO" id="GO:0043328">
    <property type="term" value="P:protein transport to vacuole involved in ubiquitin-dependent protein catabolic process via the multivesicular body sorting pathway"/>
    <property type="evidence" value="ECO:0007669"/>
    <property type="project" value="TreeGrafter"/>
</dbReference>
<dbReference type="PRINTS" id="PR00499">
    <property type="entry name" value="P67PHOX"/>
</dbReference>
<dbReference type="SMART" id="SM00326">
    <property type="entry name" value="SH3"/>
    <property type="match status" value="1"/>
</dbReference>
<dbReference type="GO" id="GO:0035091">
    <property type="term" value="F:phosphatidylinositol binding"/>
    <property type="evidence" value="ECO:0007669"/>
    <property type="project" value="InterPro"/>
</dbReference>
<evidence type="ECO:0000256" key="8">
    <source>
        <dbReference type="ARBA" id="ARBA00022753"/>
    </source>
</evidence>
<evidence type="ECO:0000256" key="11">
    <source>
        <dbReference type="PROSITE-ProRule" id="PRU00192"/>
    </source>
</evidence>
<feature type="compositionally biased region" description="Pro residues" evidence="13">
    <location>
        <begin position="431"/>
        <end position="444"/>
    </location>
</feature>
<feature type="domain" description="SH3" evidence="14">
    <location>
        <begin position="214"/>
        <end position="273"/>
    </location>
</feature>
<dbReference type="PROSITE" id="PS50002">
    <property type="entry name" value="SH3"/>
    <property type="match status" value="1"/>
</dbReference>
<dbReference type="GO" id="GO:0033565">
    <property type="term" value="C:ESCRT-0 complex"/>
    <property type="evidence" value="ECO:0007669"/>
    <property type="project" value="TreeGrafter"/>
</dbReference>
<keyword evidence="12" id="KW-0175">Coiled coil</keyword>
<dbReference type="PROSITE" id="PS50330">
    <property type="entry name" value="UIM"/>
    <property type="match status" value="1"/>
</dbReference>
<dbReference type="PANTHER" id="PTHR45929">
    <property type="entry name" value="JAK PATHWAY SIGNAL TRANSDUCTION ADAPTOR MOLECULE"/>
    <property type="match status" value="1"/>
</dbReference>
<dbReference type="Gene3D" id="1.25.40.90">
    <property type="match status" value="1"/>
</dbReference>
<evidence type="ECO:0000256" key="6">
    <source>
        <dbReference type="ARBA" id="ARBA00022443"/>
    </source>
</evidence>
<evidence type="ECO:0000256" key="12">
    <source>
        <dbReference type="SAM" id="Coils"/>
    </source>
</evidence>
<dbReference type="InterPro" id="IPR036028">
    <property type="entry name" value="SH3-like_dom_sf"/>
</dbReference>
<feature type="compositionally biased region" description="Low complexity" evidence="13">
    <location>
        <begin position="410"/>
        <end position="430"/>
    </location>
</feature>
<organism evidence="16 17">
    <name type="scientific">Mycoemilia scoparia</name>
    <dbReference type="NCBI Taxonomy" id="417184"/>
    <lineage>
        <taxon>Eukaryota</taxon>
        <taxon>Fungi</taxon>
        <taxon>Fungi incertae sedis</taxon>
        <taxon>Zoopagomycota</taxon>
        <taxon>Kickxellomycotina</taxon>
        <taxon>Kickxellomycetes</taxon>
        <taxon>Kickxellales</taxon>
        <taxon>Kickxellaceae</taxon>
        <taxon>Mycoemilia</taxon>
    </lineage>
</organism>
<feature type="compositionally biased region" description="Low complexity" evidence="13">
    <location>
        <begin position="196"/>
        <end position="205"/>
    </location>
</feature>
<dbReference type="AlphaFoldDB" id="A0A9W8A3Z7"/>
<feature type="coiled-coil region" evidence="12">
    <location>
        <begin position="332"/>
        <end position="359"/>
    </location>
</feature>
<feature type="compositionally biased region" description="Basic and acidic residues" evidence="13">
    <location>
        <begin position="147"/>
        <end position="158"/>
    </location>
</feature>
<dbReference type="InterPro" id="IPR004152">
    <property type="entry name" value="GAT_dom"/>
</dbReference>
<evidence type="ECO:0000259" key="15">
    <source>
        <dbReference type="PROSITE" id="PS50179"/>
    </source>
</evidence>
<evidence type="ECO:0000256" key="2">
    <source>
        <dbReference type="ARBA" id="ARBA00004125"/>
    </source>
</evidence>
<dbReference type="InterPro" id="IPR008942">
    <property type="entry name" value="ENTH_VHS"/>
</dbReference>
<evidence type="ECO:0000256" key="3">
    <source>
        <dbReference type="ARBA" id="ARBA00009666"/>
    </source>
</evidence>
<evidence type="ECO:0000256" key="13">
    <source>
        <dbReference type="SAM" id="MobiDB-lite"/>
    </source>
</evidence>
<proteinExistence type="inferred from homology"/>
<evidence type="ECO:0000313" key="16">
    <source>
        <dbReference type="EMBL" id="KAJ1919690.1"/>
    </source>
</evidence>
<evidence type="ECO:0000259" key="14">
    <source>
        <dbReference type="PROSITE" id="PS50002"/>
    </source>
</evidence>
<feature type="domain" description="VHS" evidence="15">
    <location>
        <begin position="15"/>
        <end position="143"/>
    </location>
</feature>
<dbReference type="PRINTS" id="PR00452">
    <property type="entry name" value="SH3DOMAIN"/>
</dbReference>
<comment type="similarity">
    <text evidence="3">Belongs to the STAM family.</text>
</comment>
<dbReference type="InterPro" id="IPR001452">
    <property type="entry name" value="SH3_domain"/>
</dbReference>
<dbReference type="GO" id="GO:0043130">
    <property type="term" value="F:ubiquitin binding"/>
    <property type="evidence" value="ECO:0007669"/>
    <property type="project" value="InterPro"/>
</dbReference>
<dbReference type="SUPFAM" id="SSF48464">
    <property type="entry name" value="ENTH/VHS domain"/>
    <property type="match status" value="1"/>
</dbReference>
<dbReference type="SUPFAM" id="SSF89009">
    <property type="entry name" value="GAT-like domain"/>
    <property type="match status" value="1"/>
</dbReference>
<dbReference type="GO" id="GO:0010008">
    <property type="term" value="C:endosome membrane"/>
    <property type="evidence" value="ECO:0007669"/>
    <property type="project" value="UniProtKB-SubCell"/>
</dbReference>
<comment type="function">
    <text evidence="1">Component of the ESCRT-0 complex which is the sorting receptor for ubiquitinated cargo proteins at the multivesicular body (MVB).</text>
</comment>
<name>A0A9W8A3Z7_9FUNG</name>
<evidence type="ECO:0000256" key="9">
    <source>
        <dbReference type="ARBA" id="ARBA00022927"/>
    </source>
</evidence>
<keyword evidence="9" id="KW-0653">Protein transport</keyword>